<name>A0A3Q0KTF5_SCHMA</name>
<dbReference type="PANTHER" id="PTHR13246">
    <property type="entry name" value="ENDO BETA N-ACETYLGLUCOSAMINIDASE"/>
    <property type="match status" value="1"/>
</dbReference>
<dbReference type="GO" id="GO:0033925">
    <property type="term" value="F:mannosyl-glycoprotein endo-beta-N-acetylglucosaminidase activity"/>
    <property type="evidence" value="ECO:0007669"/>
    <property type="project" value="UniProtKB-EC"/>
</dbReference>
<dbReference type="GO" id="GO:0005829">
    <property type="term" value="C:cytosol"/>
    <property type="evidence" value="ECO:0007669"/>
    <property type="project" value="UniProtKB-SubCell"/>
</dbReference>
<organism evidence="2 3">
    <name type="scientific">Schistosoma mansoni</name>
    <name type="common">Blood fluke</name>
    <dbReference type="NCBI Taxonomy" id="6183"/>
    <lineage>
        <taxon>Eukaryota</taxon>
        <taxon>Metazoa</taxon>
        <taxon>Spiralia</taxon>
        <taxon>Lophotrochozoa</taxon>
        <taxon>Platyhelminthes</taxon>
        <taxon>Trematoda</taxon>
        <taxon>Digenea</taxon>
        <taxon>Strigeidida</taxon>
        <taxon>Schistosomatoidea</taxon>
        <taxon>Schistosomatidae</taxon>
        <taxon>Schistosoma</taxon>
    </lineage>
</organism>
<dbReference type="Pfam" id="PF03644">
    <property type="entry name" value="Glyco_hydro_85"/>
    <property type="match status" value="1"/>
</dbReference>
<dbReference type="ExpressionAtlas" id="A0A3Q0KTF5">
    <property type="expression patterns" value="baseline"/>
</dbReference>
<dbReference type="WBParaSite" id="Smp_174990.1">
    <property type="protein sequence ID" value="Smp_174990.1"/>
    <property type="gene ID" value="Smp_174990"/>
</dbReference>
<dbReference type="PANTHER" id="PTHR13246:SF1">
    <property type="entry name" value="CYTOSOLIC ENDO-BETA-N-ACETYLGLUCOSAMINIDASE"/>
    <property type="match status" value="1"/>
</dbReference>
<dbReference type="Proteomes" id="UP000008854">
    <property type="component" value="Unassembled WGS sequence"/>
</dbReference>
<dbReference type="InterPro" id="IPR032979">
    <property type="entry name" value="ENGase"/>
</dbReference>
<protein>
    <submittedName>
        <fullName evidence="3">Mannosyl-glycoprotein endo-beta-N-acetylglucosaminidase</fullName>
    </submittedName>
</protein>
<dbReference type="STRING" id="6183.A0A3Q0KTF5"/>
<proteinExistence type="predicted"/>
<dbReference type="InParanoid" id="A0A3Q0KTF5"/>
<sequence length="654" mass="74753">MRSTMCDESSYISKPISTIEELIHWDFPATSNLTLPLSYFGDLLNDFGFIRKSFGLPKVIYCHDMAGGYLSSDRTVNFTCVFPAFRFVHWHLVDIFIYFSHQFITVPPVSWINLAHRQGVSVYGTVIMESVECDGFQVIFMNSSEHYRDVNKTLNYKDFATRLDQIRRVVGFEGWFINFEIALPKEKIATIRDRIKKFLRMLRNLGSEVIWYDALTWSGHLSFQNELTEENLPYMKASGSGLFLNYNWDPVKLRQSQELTVNSSMSTKVFVGIDCFGRGCIGGGGFGTVEALKVVLDINASRPDRPLSVALFAPGWVFEKCDLTKAAGDPIKAFSLLAEMNTKFWSHLSPLICRLRGLSSVDVVTMLHKPTLPSLPVIQLPCDLSEKYDSDILFCTTCCSGQGLLPPKPWTAPGEVILQYGSQMSRQQIFPTCRELNKSLTENDMAKFSFSTVQVLETGYEKFTGTCLCIRFEQSDILVNFEQQESNDSLMELFLFGHNSFISDKAQFKLAITPYTLNKEISLPAEQRLDHEIGLKLFVDTFHSLDKNDGEVNFKRTFLIADEERIELKNNIPWSVLHYNVTDLISDPNKNISESERFSVTTSSSQCIYLHRIGLTWSWNSILHTYESIMKFNGFLLGLIELRDPQWPLENYFE</sequence>
<evidence type="ECO:0000313" key="2">
    <source>
        <dbReference type="Proteomes" id="UP000008854"/>
    </source>
</evidence>
<keyword evidence="2" id="KW-1185">Reference proteome</keyword>
<reference evidence="2" key="1">
    <citation type="journal article" date="2012" name="PLoS Negl. Trop. Dis.">
        <title>A systematically improved high quality genome and transcriptome of the human blood fluke Schistosoma mansoni.</title>
        <authorList>
            <person name="Protasio A.V."/>
            <person name="Tsai I.J."/>
            <person name="Babbage A."/>
            <person name="Nichol S."/>
            <person name="Hunt M."/>
            <person name="Aslett M.A."/>
            <person name="De Silva N."/>
            <person name="Velarde G.S."/>
            <person name="Anderson T.J."/>
            <person name="Clark R.C."/>
            <person name="Davidson C."/>
            <person name="Dillon G.P."/>
            <person name="Holroyd N.E."/>
            <person name="LoVerde P.T."/>
            <person name="Lloyd C."/>
            <person name="McQuillan J."/>
            <person name="Oliveira G."/>
            <person name="Otto T.D."/>
            <person name="Parker-Manuel S.J."/>
            <person name="Quail M.A."/>
            <person name="Wilson R.A."/>
            <person name="Zerlotini A."/>
            <person name="Dunne D.W."/>
            <person name="Berriman M."/>
        </authorList>
    </citation>
    <scope>NUCLEOTIDE SEQUENCE [LARGE SCALE GENOMIC DNA]</scope>
    <source>
        <strain evidence="2">Puerto Rican</strain>
    </source>
</reference>
<reference evidence="3" key="2">
    <citation type="submission" date="2018-12" db="UniProtKB">
        <authorList>
            <consortium name="WormBaseParasite"/>
        </authorList>
    </citation>
    <scope>IDENTIFICATION</scope>
    <source>
        <strain evidence="3">Puerto Rican</strain>
    </source>
</reference>
<dbReference type="AlphaFoldDB" id="A0A3Q0KTF5"/>
<accession>A0A3Q0KTF5</accession>
<dbReference type="Gene3D" id="3.20.20.80">
    <property type="entry name" value="Glycosidases"/>
    <property type="match status" value="1"/>
</dbReference>
<feature type="domain" description="Cytosolic endo-beta-N-acetylglucosaminidase TIM barrel" evidence="1">
    <location>
        <begin position="70"/>
        <end position="403"/>
    </location>
</feature>
<evidence type="ECO:0000259" key="1">
    <source>
        <dbReference type="Pfam" id="PF03644"/>
    </source>
</evidence>
<evidence type="ECO:0000313" key="3">
    <source>
        <dbReference type="WBParaSite" id="Smp_174990.1"/>
    </source>
</evidence>
<dbReference type="InterPro" id="IPR005201">
    <property type="entry name" value="TIM_ENGase"/>
</dbReference>